<organism evidence="2 3">
    <name type="scientific">Pelagibius litoralis</name>
    <dbReference type="NCBI Taxonomy" id="374515"/>
    <lineage>
        <taxon>Bacteria</taxon>
        <taxon>Pseudomonadati</taxon>
        <taxon>Pseudomonadota</taxon>
        <taxon>Alphaproteobacteria</taxon>
        <taxon>Rhodospirillales</taxon>
        <taxon>Rhodovibrionaceae</taxon>
        <taxon>Pelagibius</taxon>
    </lineage>
</organism>
<sequence>MNILVASAYSADSRFAHAINTIKMADGFAKLGHQVIVLCRRPAAGPVPIRQLQEDFGIEHCIDFVQLRPRFLGRALNPHSHFGFQVLLQALGMKPDLAYCRNYVAPAWLSRLGINVAAESHAHPGNRSAPLRTMVAAAARNKTFRKIVTIAPVLRDHFVELGVPAEKVQVLPDAVDLDMFQRPEGYCRTSNASRPRIVYAGHLYDYKGIPTILEAAALVPDYDFVLIGGTEKDSARQAVRAEELGLGNVEFLGLLPHSAVPAQLWEADLLLLPPSAQHPSAKWTSPVKLGEYLASGTPVVATRIPALEYWLAEDEVVFVEPDDPASLVRGIETLLRDAEKTQSVADAGLRAAQKLSYQERCQRIIEASCPNAV</sequence>
<dbReference type="PANTHER" id="PTHR12526">
    <property type="entry name" value="GLYCOSYLTRANSFERASE"/>
    <property type="match status" value="1"/>
</dbReference>
<accession>A0A967C5S7</accession>
<dbReference type="EMBL" id="JAAQPH010000007">
    <property type="protein sequence ID" value="NIA69075.1"/>
    <property type="molecule type" value="Genomic_DNA"/>
</dbReference>
<dbReference type="AlphaFoldDB" id="A0A967C5S7"/>
<feature type="domain" description="Glycosyltransferase subfamily 4-like N-terminal" evidence="1">
    <location>
        <begin position="23"/>
        <end position="178"/>
    </location>
</feature>
<evidence type="ECO:0000313" key="2">
    <source>
        <dbReference type="EMBL" id="NIA69075.1"/>
    </source>
</evidence>
<name>A0A967C5S7_9PROT</name>
<comment type="caution">
    <text evidence="2">The sequence shown here is derived from an EMBL/GenBank/DDBJ whole genome shotgun (WGS) entry which is preliminary data.</text>
</comment>
<dbReference type="SUPFAM" id="SSF53756">
    <property type="entry name" value="UDP-Glycosyltransferase/glycogen phosphorylase"/>
    <property type="match status" value="1"/>
</dbReference>
<keyword evidence="3" id="KW-1185">Reference proteome</keyword>
<dbReference type="GO" id="GO:0016757">
    <property type="term" value="F:glycosyltransferase activity"/>
    <property type="evidence" value="ECO:0007669"/>
    <property type="project" value="UniProtKB-ARBA"/>
</dbReference>
<proteinExistence type="predicted"/>
<dbReference type="RefSeq" id="WP_167224307.1">
    <property type="nucleotide sequence ID" value="NZ_JAAQPH010000007.1"/>
</dbReference>
<dbReference type="InterPro" id="IPR028098">
    <property type="entry name" value="Glyco_trans_4-like_N"/>
</dbReference>
<protein>
    <submittedName>
        <fullName evidence="2">Glycosyltransferase family 4 protein</fullName>
    </submittedName>
</protein>
<evidence type="ECO:0000259" key="1">
    <source>
        <dbReference type="Pfam" id="PF13439"/>
    </source>
</evidence>
<reference evidence="2" key="1">
    <citation type="submission" date="2020-03" db="EMBL/GenBank/DDBJ databases">
        <title>Genome of Pelagibius litoralis DSM 21314T.</title>
        <authorList>
            <person name="Wang G."/>
        </authorList>
    </citation>
    <scope>NUCLEOTIDE SEQUENCE</scope>
    <source>
        <strain evidence="2">DSM 21314</strain>
    </source>
</reference>
<gene>
    <name evidence="2" type="ORF">HBA54_10785</name>
</gene>
<evidence type="ECO:0000313" key="3">
    <source>
        <dbReference type="Proteomes" id="UP000761264"/>
    </source>
</evidence>
<dbReference type="Proteomes" id="UP000761264">
    <property type="component" value="Unassembled WGS sequence"/>
</dbReference>
<dbReference type="Pfam" id="PF13692">
    <property type="entry name" value="Glyco_trans_1_4"/>
    <property type="match status" value="1"/>
</dbReference>
<dbReference type="Pfam" id="PF13439">
    <property type="entry name" value="Glyco_transf_4"/>
    <property type="match status" value="1"/>
</dbReference>
<dbReference type="Gene3D" id="3.40.50.2000">
    <property type="entry name" value="Glycogen Phosphorylase B"/>
    <property type="match status" value="2"/>
</dbReference>